<evidence type="ECO:0000256" key="1">
    <source>
        <dbReference type="ARBA" id="ARBA00003413"/>
    </source>
</evidence>
<dbReference type="Gene3D" id="3.60.21.10">
    <property type="match status" value="1"/>
</dbReference>
<dbReference type="InterPro" id="IPR029052">
    <property type="entry name" value="Metallo-depent_PP-like"/>
</dbReference>
<comment type="catalytic activity">
    <reaction evidence="8">
        <text>P(1),P(4)-bis(5'-adenosyl) tetraphosphate + H2O = 2 ADP + 2 H(+)</text>
        <dbReference type="Rhea" id="RHEA:24252"/>
        <dbReference type="ChEBI" id="CHEBI:15377"/>
        <dbReference type="ChEBI" id="CHEBI:15378"/>
        <dbReference type="ChEBI" id="CHEBI:58141"/>
        <dbReference type="ChEBI" id="CHEBI:456216"/>
        <dbReference type="EC" id="3.6.1.41"/>
    </reaction>
</comment>
<dbReference type="AlphaFoldDB" id="A0A662ZE29"/>
<dbReference type="CDD" id="cd07422">
    <property type="entry name" value="MPP_ApaH"/>
    <property type="match status" value="1"/>
</dbReference>
<dbReference type="Proteomes" id="UP000243745">
    <property type="component" value="Unassembled WGS sequence"/>
</dbReference>
<feature type="domain" description="Calcineurin-like phosphoesterase" evidence="9">
    <location>
        <begin position="1"/>
        <end position="131"/>
    </location>
</feature>
<evidence type="ECO:0000256" key="8">
    <source>
        <dbReference type="ARBA" id="ARBA00049417"/>
    </source>
</evidence>
<keyword evidence="4" id="KW-0378">Hydrolase</keyword>
<keyword evidence="11" id="KW-1185">Reference proteome</keyword>
<sequence length="282" mass="32281">MSVYFIGDVHACFHELQDLLNVMEFNPNDDELVLTGDIIGRGPHPLETIEYVRSLGDRAHMVLGNHDLNLLAVIFGHNQPKKKDNLSPILKSSKIDSITDWLRKQPLLYIHPEIPVCTVHAGITPQWNIGTAISCAREMEQVIRDEKQLDNFLSEMYSDDPSCWFDNLSGISRLRYITNVFTRIRLCYADKSLDFKNKNSPEEAREEGLVPWFDLLSHDALKADRDYTLVFGHWAALTGKCLHPRIKSLDTGCVWGNRLTGWCYDTDTIYSVPSRQPSKFDK</sequence>
<comment type="similarity">
    <text evidence="2">Belongs to the Ap4A hydrolase family.</text>
</comment>
<evidence type="ECO:0000256" key="7">
    <source>
        <dbReference type="ARBA" id="ARBA00033210"/>
    </source>
</evidence>
<dbReference type="NCBIfam" id="TIGR00668">
    <property type="entry name" value="apaH"/>
    <property type="match status" value="1"/>
</dbReference>
<dbReference type="OrthoDB" id="9807890at2"/>
<dbReference type="Pfam" id="PF00149">
    <property type="entry name" value="Metallophos"/>
    <property type="match status" value="1"/>
</dbReference>
<name>A0A662ZE29_9GAMM</name>
<evidence type="ECO:0000256" key="2">
    <source>
        <dbReference type="ARBA" id="ARBA00005419"/>
    </source>
</evidence>
<evidence type="ECO:0000259" key="9">
    <source>
        <dbReference type="Pfam" id="PF00149"/>
    </source>
</evidence>
<gene>
    <name evidence="10" type="ORF">SAMN02910344_00126</name>
</gene>
<dbReference type="PANTHER" id="PTHR40942:SF4">
    <property type="entry name" value="CYTOCHROME C5"/>
    <property type="match status" value="1"/>
</dbReference>
<evidence type="ECO:0000256" key="4">
    <source>
        <dbReference type="ARBA" id="ARBA00022801"/>
    </source>
</evidence>
<proteinExistence type="inferred from homology"/>
<evidence type="ECO:0000256" key="6">
    <source>
        <dbReference type="ARBA" id="ARBA00032248"/>
    </source>
</evidence>
<dbReference type="EMBL" id="FOXF01000002">
    <property type="protein sequence ID" value="SFP00133.1"/>
    <property type="molecule type" value="Genomic_DNA"/>
</dbReference>
<organism evidence="10 11">
    <name type="scientific">Ruminobacter amylophilus</name>
    <dbReference type="NCBI Taxonomy" id="867"/>
    <lineage>
        <taxon>Bacteria</taxon>
        <taxon>Pseudomonadati</taxon>
        <taxon>Pseudomonadota</taxon>
        <taxon>Gammaproteobacteria</taxon>
        <taxon>Aeromonadales</taxon>
        <taxon>Succinivibrionaceae</taxon>
        <taxon>Ruminobacter</taxon>
    </lineage>
</organism>
<dbReference type="RefSeq" id="WP_093139957.1">
    <property type="nucleotide sequence ID" value="NZ_FOXF01000002.1"/>
</dbReference>
<evidence type="ECO:0000256" key="3">
    <source>
        <dbReference type="ARBA" id="ARBA00012506"/>
    </source>
</evidence>
<evidence type="ECO:0000313" key="10">
    <source>
        <dbReference type="EMBL" id="SFP00133.1"/>
    </source>
</evidence>
<dbReference type="PANTHER" id="PTHR40942">
    <property type="match status" value="1"/>
</dbReference>
<accession>A0A662ZE29</accession>
<dbReference type="NCBIfam" id="NF001204">
    <property type="entry name" value="PRK00166.1"/>
    <property type="match status" value="1"/>
</dbReference>
<dbReference type="SUPFAM" id="SSF56300">
    <property type="entry name" value="Metallo-dependent phosphatases"/>
    <property type="match status" value="1"/>
</dbReference>
<evidence type="ECO:0000313" key="11">
    <source>
        <dbReference type="Proteomes" id="UP000243745"/>
    </source>
</evidence>
<comment type="function">
    <text evidence="1">Hydrolyzes diadenosine 5',5'''-P1,P4-tetraphosphate to yield ADP.</text>
</comment>
<protein>
    <recommendedName>
        <fullName evidence="3">bis(5'-nucleosyl)-tetraphosphatase (symmetrical)</fullName>
        <ecNumber evidence="3">3.6.1.41</ecNumber>
    </recommendedName>
    <alternativeName>
        <fullName evidence="6">Ap4A hydrolase</fullName>
    </alternativeName>
    <alternativeName>
        <fullName evidence="5">Diadenosine 5',5'''-P1,P4-tetraphosphate pyrophosphohydrolase</fullName>
    </alternativeName>
    <alternativeName>
        <fullName evidence="7">Diadenosine tetraphosphatase</fullName>
    </alternativeName>
</protein>
<dbReference type="InterPro" id="IPR004617">
    <property type="entry name" value="ApaH"/>
</dbReference>
<dbReference type="GO" id="GO:0008803">
    <property type="term" value="F:bis(5'-nucleosyl)-tetraphosphatase (symmetrical) activity"/>
    <property type="evidence" value="ECO:0007669"/>
    <property type="project" value="UniProtKB-EC"/>
</dbReference>
<dbReference type="InterPro" id="IPR004843">
    <property type="entry name" value="Calcineurin-like_PHP"/>
</dbReference>
<reference evidence="10 11" key="1">
    <citation type="submission" date="2016-10" db="EMBL/GenBank/DDBJ databases">
        <authorList>
            <person name="Varghese N."/>
            <person name="Submissions S."/>
        </authorList>
    </citation>
    <scope>NUCLEOTIDE SEQUENCE [LARGE SCALE GENOMIC DNA]</scope>
    <source>
        <strain evidence="10 11">DSM 1361</strain>
    </source>
</reference>
<dbReference type="PIRSF" id="PIRSF000903">
    <property type="entry name" value="B5n-ttraPtase_sm"/>
    <property type="match status" value="1"/>
</dbReference>
<dbReference type="EC" id="3.6.1.41" evidence="3"/>
<evidence type="ECO:0000256" key="5">
    <source>
        <dbReference type="ARBA" id="ARBA00031248"/>
    </source>
</evidence>